<gene>
    <name evidence="2" type="ordered locus">Shell_0822</name>
</gene>
<dbReference type="STRING" id="591019.Shell_0822"/>
<proteinExistence type="predicted"/>
<protein>
    <submittedName>
        <fullName evidence="2">Uncharacterized protein</fullName>
    </submittedName>
</protein>
<keyword evidence="1" id="KW-0472">Membrane</keyword>
<evidence type="ECO:0000313" key="2">
    <source>
        <dbReference type="EMBL" id="ADI31935.1"/>
    </source>
</evidence>
<accession>D7D839</accession>
<organism evidence="2 3">
    <name type="scientific">Staphylothermus hellenicus (strain DSM 12710 / JCM 10830 / BK20S6-10-b1 / P8)</name>
    <dbReference type="NCBI Taxonomy" id="591019"/>
    <lineage>
        <taxon>Archaea</taxon>
        <taxon>Thermoproteota</taxon>
        <taxon>Thermoprotei</taxon>
        <taxon>Desulfurococcales</taxon>
        <taxon>Desulfurococcaceae</taxon>
        <taxon>Staphylothermus</taxon>
    </lineage>
</organism>
<dbReference type="Proteomes" id="UP000002573">
    <property type="component" value="Chromosome"/>
</dbReference>
<evidence type="ECO:0000313" key="3">
    <source>
        <dbReference type="Proteomes" id="UP000002573"/>
    </source>
</evidence>
<name>D7D839_STAHD</name>
<reference evidence="2 3" key="2">
    <citation type="journal article" date="2011" name="Stand. Genomic Sci.">
        <title>Complete genome sequence of Staphylothermus hellenicus P8.</title>
        <authorList>
            <person name="Anderson I."/>
            <person name="Wirth R."/>
            <person name="Lucas S."/>
            <person name="Copeland A."/>
            <person name="Lapidus A."/>
            <person name="Cheng J.F."/>
            <person name="Goodwin L."/>
            <person name="Pitluck S."/>
            <person name="Davenport K."/>
            <person name="Detter J.C."/>
            <person name="Han C."/>
            <person name="Tapia R."/>
            <person name="Land M."/>
            <person name="Hauser L."/>
            <person name="Pati A."/>
            <person name="Mikhailova N."/>
            <person name="Woyke T."/>
            <person name="Klenk H.P."/>
            <person name="Kyrpides N."/>
            <person name="Ivanova N."/>
        </authorList>
    </citation>
    <scope>NUCLEOTIDE SEQUENCE [LARGE SCALE GENOMIC DNA]</scope>
    <source>
        <strain evidence="3">DSM 12710 / JCM 10830 / BK20S6-10-b1 / P8</strain>
    </source>
</reference>
<reference evidence="3" key="1">
    <citation type="submission" date="2010-05" db="EMBL/GenBank/DDBJ databases">
        <title>Complete sequence of Staphylothermus hellenicus DSM 12710.</title>
        <authorList>
            <consortium name="US DOE Joint Genome Institute"/>
            <person name="Lucas S."/>
            <person name="Copeland A."/>
            <person name="Lapidus A."/>
            <person name="Cheng J.-F."/>
            <person name="Bruce D."/>
            <person name="Goodwin L."/>
            <person name="Pitluck S."/>
            <person name="Davenport K."/>
            <person name="Detter J.C."/>
            <person name="Han C."/>
            <person name="Tapia R."/>
            <person name="Larimer F."/>
            <person name="Land M."/>
            <person name="Hauser L."/>
            <person name="Kyrpides N."/>
            <person name="Mikhailova N."/>
            <person name="Anderson I.J."/>
            <person name="Woyke T."/>
        </authorList>
    </citation>
    <scope>NUCLEOTIDE SEQUENCE [LARGE SCALE GENOMIC DNA]</scope>
    <source>
        <strain evidence="3">DSM 12710 / JCM 10830 / BK20S6-10-b1 / P8</strain>
    </source>
</reference>
<keyword evidence="3" id="KW-1185">Reference proteome</keyword>
<evidence type="ECO:0000256" key="1">
    <source>
        <dbReference type="SAM" id="Phobius"/>
    </source>
</evidence>
<sequence length="218" mass="25104">MSMYSFGESLMKYKTIIIIVVIAVILASLTGIYFYNQTINRRESPGSVYAITTTTTTLANPYIEEVREVIANSTRIKVFSGRLYFDNLFKNQYYVFTSQGLSLYTGKDFYGLFNAMEYPGYYFKTIDLSENETNIILIINISSTGVLDYSYKIVFENTRTGSKISWPLMRSTNTTIINMDISTIGGPGKYRLYMYGWIYTGSDEVTINWQIDYRLPKK</sequence>
<dbReference type="HOGENOM" id="CLU_1264608_0_0_2"/>
<dbReference type="EMBL" id="CP002051">
    <property type="protein sequence ID" value="ADI31935.1"/>
    <property type="molecule type" value="Genomic_DNA"/>
</dbReference>
<dbReference type="AlphaFoldDB" id="D7D839"/>
<keyword evidence="1" id="KW-0812">Transmembrane</keyword>
<keyword evidence="1" id="KW-1133">Transmembrane helix</keyword>
<feature type="transmembrane region" description="Helical" evidence="1">
    <location>
        <begin position="15"/>
        <end position="35"/>
    </location>
</feature>
<dbReference type="KEGG" id="shc:Shell_0822"/>
<dbReference type="eggNOG" id="arCOG12469">
    <property type="taxonomic scope" value="Archaea"/>
</dbReference>